<dbReference type="PROSITE" id="PS01095">
    <property type="entry name" value="GH18_1"/>
    <property type="match status" value="1"/>
</dbReference>
<keyword evidence="2" id="KW-0147">Chitin-binding</keyword>
<name>W6PRQ1_PENRF</name>
<dbReference type="Pfam" id="PF00704">
    <property type="entry name" value="Glyco_hydro_18"/>
    <property type="match status" value="1"/>
</dbReference>
<evidence type="ECO:0000256" key="7">
    <source>
        <dbReference type="ARBA" id="ARBA00023295"/>
    </source>
</evidence>
<dbReference type="OrthoDB" id="73875at2759"/>
<dbReference type="PANTHER" id="PTHR47700:SF1">
    <property type="entry name" value="CHITINASE"/>
    <property type="match status" value="1"/>
</dbReference>
<keyword evidence="4" id="KW-0146">Chitin degradation</keyword>
<keyword evidence="13" id="KW-1185">Reference proteome</keyword>
<dbReference type="STRING" id="1365484.W6PRQ1"/>
<comment type="similarity">
    <text evidence="10">Belongs to the glycosyl hydrolase 18 family.</text>
</comment>
<evidence type="ECO:0000256" key="3">
    <source>
        <dbReference type="ARBA" id="ARBA00022801"/>
    </source>
</evidence>
<gene>
    <name evidence="12" type="ORF">PROQFM164_S01g000240</name>
</gene>
<keyword evidence="3 9" id="KW-0378">Hydrolase</keyword>
<evidence type="ECO:0000256" key="1">
    <source>
        <dbReference type="ARBA" id="ARBA00000822"/>
    </source>
</evidence>
<dbReference type="GO" id="GO:0006032">
    <property type="term" value="P:chitin catabolic process"/>
    <property type="evidence" value="ECO:0007669"/>
    <property type="project" value="UniProtKB-KW"/>
</dbReference>
<evidence type="ECO:0000256" key="4">
    <source>
        <dbReference type="ARBA" id="ARBA00023024"/>
    </source>
</evidence>
<evidence type="ECO:0000256" key="6">
    <source>
        <dbReference type="ARBA" id="ARBA00023277"/>
    </source>
</evidence>
<feature type="domain" description="GH18" evidence="11">
    <location>
        <begin position="7"/>
        <end position="66"/>
    </location>
</feature>
<reference evidence="12" key="1">
    <citation type="journal article" date="2014" name="Nat. Commun.">
        <title>Multiple recent horizontal transfers of a large genomic region in cheese making fungi.</title>
        <authorList>
            <person name="Cheeseman K."/>
            <person name="Ropars J."/>
            <person name="Renault P."/>
            <person name="Dupont J."/>
            <person name="Gouzy J."/>
            <person name="Branca A."/>
            <person name="Abraham A.L."/>
            <person name="Ceppi M."/>
            <person name="Conseiller E."/>
            <person name="Debuchy R."/>
            <person name="Malagnac F."/>
            <person name="Goarin A."/>
            <person name="Silar P."/>
            <person name="Lacoste S."/>
            <person name="Sallet E."/>
            <person name="Bensimon A."/>
            <person name="Giraud T."/>
            <person name="Brygoo Y."/>
        </authorList>
    </citation>
    <scope>NUCLEOTIDE SEQUENCE [LARGE SCALE GENOMIC DNA]</scope>
    <source>
        <strain evidence="12">FM164</strain>
    </source>
</reference>
<comment type="catalytic activity">
    <reaction evidence="1">
        <text>Random endo-hydrolysis of N-acetyl-beta-D-glucosaminide (1-&gt;4)-beta-linkages in chitin and chitodextrins.</text>
        <dbReference type="EC" id="3.2.1.14"/>
    </reaction>
</comment>
<keyword evidence="8" id="KW-0624">Polysaccharide degradation</keyword>
<evidence type="ECO:0000256" key="5">
    <source>
        <dbReference type="ARBA" id="ARBA00023026"/>
    </source>
</evidence>
<keyword evidence="5" id="KW-0843">Virulence</keyword>
<evidence type="ECO:0000313" key="12">
    <source>
        <dbReference type="EMBL" id="CDM26431.1"/>
    </source>
</evidence>
<dbReference type="EMBL" id="HG792015">
    <property type="protein sequence ID" value="CDM26431.1"/>
    <property type="molecule type" value="Genomic_DNA"/>
</dbReference>
<dbReference type="SUPFAM" id="SSF51445">
    <property type="entry name" value="(Trans)glycosidases"/>
    <property type="match status" value="1"/>
</dbReference>
<dbReference type="Proteomes" id="UP000030686">
    <property type="component" value="Unassembled WGS sequence"/>
</dbReference>
<organism evidence="12 13">
    <name type="scientific">Penicillium roqueforti (strain FM164)</name>
    <dbReference type="NCBI Taxonomy" id="1365484"/>
    <lineage>
        <taxon>Eukaryota</taxon>
        <taxon>Fungi</taxon>
        <taxon>Dikarya</taxon>
        <taxon>Ascomycota</taxon>
        <taxon>Pezizomycotina</taxon>
        <taxon>Eurotiomycetes</taxon>
        <taxon>Eurotiomycetidae</taxon>
        <taxon>Eurotiales</taxon>
        <taxon>Aspergillaceae</taxon>
        <taxon>Penicillium</taxon>
    </lineage>
</organism>
<accession>W6PRQ1</accession>
<protein>
    <submittedName>
        <fullName evidence="12">Glycoside hydrolase, family 18, catalytic domain</fullName>
    </submittedName>
</protein>
<evidence type="ECO:0000256" key="8">
    <source>
        <dbReference type="ARBA" id="ARBA00023326"/>
    </source>
</evidence>
<dbReference type="GO" id="GO:0008061">
    <property type="term" value="F:chitin binding"/>
    <property type="evidence" value="ECO:0007669"/>
    <property type="project" value="UniProtKB-KW"/>
</dbReference>
<evidence type="ECO:0000256" key="10">
    <source>
        <dbReference type="RuleBase" id="RU004453"/>
    </source>
</evidence>
<keyword evidence="6" id="KW-0119">Carbohydrate metabolism</keyword>
<dbReference type="InterPro" id="IPR001579">
    <property type="entry name" value="Glyco_hydro_18_chit_AS"/>
</dbReference>
<dbReference type="InterPro" id="IPR017853">
    <property type="entry name" value="GH"/>
</dbReference>
<evidence type="ECO:0000256" key="2">
    <source>
        <dbReference type="ARBA" id="ARBA00022669"/>
    </source>
</evidence>
<dbReference type="AlphaFoldDB" id="W6PRQ1"/>
<evidence type="ECO:0000256" key="9">
    <source>
        <dbReference type="RuleBase" id="RU000489"/>
    </source>
</evidence>
<keyword evidence="7 9" id="KW-0326">Glycosidase</keyword>
<proteinExistence type="inferred from homology"/>
<evidence type="ECO:0000259" key="11">
    <source>
        <dbReference type="Pfam" id="PF00704"/>
    </source>
</evidence>
<dbReference type="PANTHER" id="PTHR47700">
    <property type="entry name" value="V CHITINASE, PUTATIVE (AFU_ORTHOLOGUE AFUA_6G13720)-RELATED"/>
    <property type="match status" value="1"/>
</dbReference>
<dbReference type="InterPro" id="IPR001223">
    <property type="entry name" value="Glyco_hydro18_cat"/>
</dbReference>
<evidence type="ECO:0000313" key="13">
    <source>
        <dbReference type="Proteomes" id="UP000030686"/>
    </source>
</evidence>
<dbReference type="Gene3D" id="3.20.20.80">
    <property type="entry name" value="Glycosidases"/>
    <property type="match status" value="1"/>
</dbReference>
<dbReference type="GO" id="GO:0008843">
    <property type="term" value="F:endochitinase activity"/>
    <property type="evidence" value="ECO:0007669"/>
    <property type="project" value="UniProtKB-EC"/>
</dbReference>
<dbReference type="InterPro" id="IPR053214">
    <property type="entry name" value="LysM12-like"/>
</dbReference>
<sequence length="88" mass="9873">MSGTYNIFRQGVKAANRLTMATKIANFVKENYLDGVDIDWEYPGAPDIPGIPSDDEDSGDNYLTFLVSQEPPSRKIELNRGRRVVLPQ</sequence>
<dbReference type="GO" id="GO:0000272">
    <property type="term" value="P:polysaccharide catabolic process"/>
    <property type="evidence" value="ECO:0007669"/>
    <property type="project" value="UniProtKB-KW"/>
</dbReference>